<evidence type="ECO:0000313" key="2">
    <source>
        <dbReference type="EMBL" id="KAK3729420.1"/>
    </source>
</evidence>
<accession>A0AAE1CRD8</accession>
<name>A0AAE1CRD8_9GAST</name>
<sequence>MVPTVSAAVHSRSDWRSSSASSAVYYLLLRWSQQSQLPSTRARAGDLAVTAVLCTTCCSDGPNSLSCPQIIPTVSADGHSGSDWRPSSDSSAVYYLLLRWSQQSQLTASHWLGLAEINILSVCVLPMFPCYLHDEDKLCGNNLVKNHYRQPAGSTIGRFAGLNIDLWSWMETFFVSGLGEVSRELEKDKASRCQGTLAHDITTDNTKHGGEFDNSGGDERPEAERRGPEAWSGGKPVPPVAPGSLPPAHQSSRPRTSISLPVARRSSH</sequence>
<evidence type="ECO:0000313" key="3">
    <source>
        <dbReference type="Proteomes" id="UP001283361"/>
    </source>
</evidence>
<feature type="region of interest" description="Disordered" evidence="1">
    <location>
        <begin position="196"/>
        <end position="268"/>
    </location>
</feature>
<protein>
    <submittedName>
        <fullName evidence="2">Uncharacterized protein</fullName>
    </submittedName>
</protein>
<keyword evidence="3" id="KW-1185">Reference proteome</keyword>
<evidence type="ECO:0000256" key="1">
    <source>
        <dbReference type="SAM" id="MobiDB-lite"/>
    </source>
</evidence>
<organism evidence="2 3">
    <name type="scientific">Elysia crispata</name>
    <name type="common">lettuce slug</name>
    <dbReference type="NCBI Taxonomy" id="231223"/>
    <lineage>
        <taxon>Eukaryota</taxon>
        <taxon>Metazoa</taxon>
        <taxon>Spiralia</taxon>
        <taxon>Lophotrochozoa</taxon>
        <taxon>Mollusca</taxon>
        <taxon>Gastropoda</taxon>
        <taxon>Heterobranchia</taxon>
        <taxon>Euthyneura</taxon>
        <taxon>Panpulmonata</taxon>
        <taxon>Sacoglossa</taxon>
        <taxon>Placobranchoidea</taxon>
        <taxon>Plakobranchidae</taxon>
        <taxon>Elysia</taxon>
    </lineage>
</organism>
<gene>
    <name evidence="2" type="ORF">RRG08_053617</name>
</gene>
<proteinExistence type="predicted"/>
<dbReference type="Proteomes" id="UP001283361">
    <property type="component" value="Unassembled WGS sequence"/>
</dbReference>
<dbReference type="EMBL" id="JAWDGP010007144">
    <property type="protein sequence ID" value="KAK3729420.1"/>
    <property type="molecule type" value="Genomic_DNA"/>
</dbReference>
<feature type="compositionally biased region" description="Pro residues" evidence="1">
    <location>
        <begin position="236"/>
        <end position="245"/>
    </location>
</feature>
<feature type="compositionally biased region" description="Polar residues" evidence="1">
    <location>
        <begin position="249"/>
        <end position="259"/>
    </location>
</feature>
<comment type="caution">
    <text evidence="2">The sequence shown here is derived from an EMBL/GenBank/DDBJ whole genome shotgun (WGS) entry which is preliminary data.</text>
</comment>
<feature type="compositionally biased region" description="Basic and acidic residues" evidence="1">
    <location>
        <begin position="201"/>
        <end position="228"/>
    </location>
</feature>
<dbReference type="AlphaFoldDB" id="A0AAE1CRD8"/>
<reference evidence="2" key="1">
    <citation type="journal article" date="2023" name="G3 (Bethesda)">
        <title>A reference genome for the long-term kleptoplast-retaining sea slug Elysia crispata morphotype clarki.</title>
        <authorList>
            <person name="Eastman K.E."/>
            <person name="Pendleton A.L."/>
            <person name="Shaikh M.A."/>
            <person name="Suttiyut T."/>
            <person name="Ogas R."/>
            <person name="Tomko P."/>
            <person name="Gavelis G."/>
            <person name="Widhalm J.R."/>
            <person name="Wisecaver J.H."/>
        </authorList>
    </citation>
    <scope>NUCLEOTIDE SEQUENCE</scope>
    <source>
        <strain evidence="2">ECLA1</strain>
    </source>
</reference>